<evidence type="ECO:0000256" key="1">
    <source>
        <dbReference type="SAM" id="MobiDB-lite"/>
    </source>
</evidence>
<gene>
    <name evidence="2" type="ORF">Tci_919560</name>
</gene>
<dbReference type="EMBL" id="BKCJ011702886">
    <property type="protein sequence ID" value="GFD47591.1"/>
    <property type="molecule type" value="Genomic_DNA"/>
</dbReference>
<dbReference type="AlphaFoldDB" id="A0A699WS61"/>
<protein>
    <submittedName>
        <fullName evidence="2">Uncharacterized protein</fullName>
    </submittedName>
</protein>
<sequence length="70" mass="7977">MVLMRPPHRSSGPRPHRDSMRPTFRPAGHKPNGTHMRPPHRSSGPRPHRDSMRPTFRPAGHRPHGPSMNP</sequence>
<feature type="region of interest" description="Disordered" evidence="1">
    <location>
        <begin position="1"/>
        <end position="70"/>
    </location>
</feature>
<proteinExistence type="predicted"/>
<organism evidence="2">
    <name type="scientific">Tanacetum cinerariifolium</name>
    <name type="common">Dalmatian daisy</name>
    <name type="synonym">Chrysanthemum cinerariifolium</name>
    <dbReference type="NCBI Taxonomy" id="118510"/>
    <lineage>
        <taxon>Eukaryota</taxon>
        <taxon>Viridiplantae</taxon>
        <taxon>Streptophyta</taxon>
        <taxon>Embryophyta</taxon>
        <taxon>Tracheophyta</taxon>
        <taxon>Spermatophyta</taxon>
        <taxon>Magnoliopsida</taxon>
        <taxon>eudicotyledons</taxon>
        <taxon>Gunneridae</taxon>
        <taxon>Pentapetalae</taxon>
        <taxon>asterids</taxon>
        <taxon>campanulids</taxon>
        <taxon>Asterales</taxon>
        <taxon>Asteraceae</taxon>
        <taxon>Asteroideae</taxon>
        <taxon>Anthemideae</taxon>
        <taxon>Anthemidinae</taxon>
        <taxon>Tanacetum</taxon>
    </lineage>
</organism>
<comment type="caution">
    <text evidence="2">The sequence shown here is derived from an EMBL/GenBank/DDBJ whole genome shotgun (WGS) entry which is preliminary data.</text>
</comment>
<evidence type="ECO:0000313" key="2">
    <source>
        <dbReference type="EMBL" id="GFD47591.1"/>
    </source>
</evidence>
<accession>A0A699WS61</accession>
<reference evidence="2" key="1">
    <citation type="journal article" date="2019" name="Sci. Rep.">
        <title>Draft genome of Tanacetum cinerariifolium, the natural source of mosquito coil.</title>
        <authorList>
            <person name="Yamashiro T."/>
            <person name="Shiraishi A."/>
            <person name="Satake H."/>
            <person name="Nakayama K."/>
        </authorList>
    </citation>
    <scope>NUCLEOTIDE SEQUENCE</scope>
</reference>
<name>A0A699WS61_TANCI</name>